<name>A0ABV4WCZ5_9CYAN</name>
<evidence type="ECO:0000313" key="2">
    <source>
        <dbReference type="Proteomes" id="UP001576780"/>
    </source>
</evidence>
<reference evidence="1 2" key="1">
    <citation type="submission" date="2024-09" db="EMBL/GenBank/DDBJ databases">
        <title>Floridaenema gen nov. (Aerosakkonemataceae, Aerosakkonematales ord. nov., Cyanobacteria) from benthic tropical and subtropical fresh waters, with the description of four new species.</title>
        <authorList>
            <person name="Moretto J.A."/>
            <person name="Berthold D.E."/>
            <person name="Lefler F.W."/>
            <person name="Huang I.-S."/>
            <person name="Laughinghouse H. IV."/>
        </authorList>
    </citation>
    <scope>NUCLEOTIDE SEQUENCE [LARGE SCALE GENOMIC DNA]</scope>
    <source>
        <strain evidence="1 2">BLCC-F167</strain>
    </source>
</reference>
<gene>
    <name evidence="1" type="ORF">ACE1CA_00295</name>
</gene>
<proteinExistence type="predicted"/>
<dbReference type="Proteomes" id="UP001576780">
    <property type="component" value="Unassembled WGS sequence"/>
</dbReference>
<keyword evidence="2" id="KW-1185">Reference proteome</keyword>
<dbReference type="EMBL" id="JBHFNT010000004">
    <property type="protein sequence ID" value="MFB2832950.1"/>
    <property type="molecule type" value="Genomic_DNA"/>
</dbReference>
<dbReference type="SUPFAM" id="SSF49899">
    <property type="entry name" value="Concanavalin A-like lectins/glucanases"/>
    <property type="match status" value="1"/>
</dbReference>
<sequence length="238" mass="25638">MPSNALSLAMDFPPFSDDLSNNAFAFYRATSLSYSDGFGMTAWADLSPNARDLVINSGSPTFRIIGGKGCVSFDGGDDAFQNTNFDLNGVSEISLHLVSAYNANQGDVENDGPIFIDETGSWGKLFLGAQYNSIQWRFGTGLLGNNQSYNYTPPGAGVFTTISLIRTLVSGNVTERLWVNGVLADTKNLGSTNTTLANLATTLRMGKGAYFSNQYIRGFAIYTYNTESNRADIEAALS</sequence>
<dbReference type="RefSeq" id="WP_413275426.1">
    <property type="nucleotide sequence ID" value="NZ_JBHFNT010000004.1"/>
</dbReference>
<protein>
    <submittedName>
        <fullName evidence="1">Uncharacterized protein</fullName>
    </submittedName>
</protein>
<comment type="caution">
    <text evidence="1">The sequence shown here is derived from an EMBL/GenBank/DDBJ whole genome shotgun (WGS) entry which is preliminary data.</text>
</comment>
<dbReference type="Gene3D" id="2.60.120.200">
    <property type="match status" value="1"/>
</dbReference>
<accession>A0ABV4WCZ5</accession>
<organism evidence="1 2">
    <name type="scientific">Floridaenema evergladense BLCC-F167</name>
    <dbReference type="NCBI Taxonomy" id="3153639"/>
    <lineage>
        <taxon>Bacteria</taxon>
        <taxon>Bacillati</taxon>
        <taxon>Cyanobacteriota</taxon>
        <taxon>Cyanophyceae</taxon>
        <taxon>Oscillatoriophycideae</taxon>
        <taxon>Aerosakkonematales</taxon>
        <taxon>Aerosakkonemataceae</taxon>
        <taxon>Floridanema</taxon>
        <taxon>Floridanema evergladense</taxon>
    </lineage>
</organism>
<dbReference type="InterPro" id="IPR013320">
    <property type="entry name" value="ConA-like_dom_sf"/>
</dbReference>
<evidence type="ECO:0000313" key="1">
    <source>
        <dbReference type="EMBL" id="MFB2832950.1"/>
    </source>
</evidence>